<accession>A0ABR8F5F4</accession>
<name>A0ABR8F5F4_NOSLI</name>
<evidence type="ECO:0000313" key="2">
    <source>
        <dbReference type="Proteomes" id="UP000604661"/>
    </source>
</evidence>
<comment type="caution">
    <text evidence="1">The sequence shown here is derived from an EMBL/GenBank/DDBJ whole genome shotgun (WGS) entry which is preliminary data.</text>
</comment>
<gene>
    <name evidence="1" type="ORF">H6G95_27550</name>
</gene>
<sequence length="97" mass="10841">MADLDDDEKWLVRKYFPLLIAESESSPEEDALEHVAEVATIFTNTAMRRILHSCTPQVRADLLMIILCSLPAEIYSDQSILSSVARVQTTCEATVTL</sequence>
<proteinExistence type="predicted"/>
<protein>
    <submittedName>
        <fullName evidence="1">Uncharacterized protein</fullName>
    </submittedName>
</protein>
<evidence type="ECO:0000313" key="1">
    <source>
        <dbReference type="EMBL" id="MBD2564294.1"/>
    </source>
</evidence>
<reference evidence="1 2" key="1">
    <citation type="journal article" date="2020" name="ISME J.">
        <title>Comparative genomics reveals insights into cyanobacterial evolution and habitat adaptation.</title>
        <authorList>
            <person name="Chen M.Y."/>
            <person name="Teng W.K."/>
            <person name="Zhao L."/>
            <person name="Hu C.X."/>
            <person name="Zhou Y.K."/>
            <person name="Han B.P."/>
            <person name="Song L.R."/>
            <person name="Shu W.S."/>
        </authorList>
    </citation>
    <scope>NUCLEOTIDE SEQUENCE [LARGE SCALE GENOMIC DNA]</scope>
    <source>
        <strain evidence="1 2">FACHB-391</strain>
    </source>
</reference>
<keyword evidence="2" id="KW-1185">Reference proteome</keyword>
<dbReference type="EMBL" id="JACJTE010000046">
    <property type="protein sequence ID" value="MBD2564294.1"/>
    <property type="molecule type" value="Genomic_DNA"/>
</dbReference>
<organism evidence="1 2">
    <name type="scientific">Nostoc linckia FACHB-391</name>
    <dbReference type="NCBI Taxonomy" id="2692906"/>
    <lineage>
        <taxon>Bacteria</taxon>
        <taxon>Bacillati</taxon>
        <taxon>Cyanobacteriota</taxon>
        <taxon>Cyanophyceae</taxon>
        <taxon>Nostocales</taxon>
        <taxon>Nostocaceae</taxon>
        <taxon>Nostoc</taxon>
    </lineage>
</organism>
<dbReference type="Proteomes" id="UP000604661">
    <property type="component" value="Unassembled WGS sequence"/>
</dbReference>